<dbReference type="Proteomes" id="UP000605846">
    <property type="component" value="Unassembled WGS sequence"/>
</dbReference>
<evidence type="ECO:0000256" key="1">
    <source>
        <dbReference type="ARBA" id="ARBA00004123"/>
    </source>
</evidence>
<evidence type="ECO:0000313" key="13">
    <source>
        <dbReference type="Proteomes" id="UP000605846"/>
    </source>
</evidence>
<dbReference type="EMBL" id="JABAYA010000129">
    <property type="protein sequence ID" value="KAF7724120.1"/>
    <property type="molecule type" value="Genomic_DNA"/>
</dbReference>
<evidence type="ECO:0000256" key="3">
    <source>
        <dbReference type="ARBA" id="ARBA00019622"/>
    </source>
</evidence>
<dbReference type="OrthoDB" id="20828at2759"/>
<comment type="subcellular location">
    <subcellularLocation>
        <location evidence="1">Nucleus</location>
    </subcellularLocation>
</comment>
<evidence type="ECO:0000256" key="2">
    <source>
        <dbReference type="ARBA" id="ARBA00010289"/>
    </source>
</evidence>
<sequence length="1714" mass="196347">MPKYGTHTTQLKKYTLQPPARQLPLSKSMPQLGYPGMFPQRPTQDEDILTESNVRNGFIDRPTVPNEHTCAHDIVYGKLQDDPRLLNELGVFMVDVLNRKRKAARITGNLPFKPPTRSTLVDPKREHWMQELANAVVPLRKLARNAPHGFKGEKLLDALAARQVPFLRATWYIKIVGLSEMAQRNASNATLNTSQSQNWTQTVMAQLKKQLGELSQQPSTSGNSRGYKMHPGTPNHSDPAQKPWATPESRARFEQRWSYSTRLARWQYCEGLLDQRTFLRTSLEMFASSTSFETVWLVLTGVIQDYVDEYRRNRTLMKILIEHLIKAYSALLQHEAQAKGDGAVWPYHGLQLDIEQLLRSLFLSTPDMFVVPKLYHQYRTLFDKVLGGKLDTKAENCIPDLCHVLRNYWSLVKARNEVFCGTLEENRLQSESGKQIPQPTKSIEENPGQDIADEQHIVHILDSIGRYVDNGSGLLIRENHWMDARGQTASSAAKSIFGSGEVEQSAVVRAVEIMCRWATSEFRHGDWRAFLIYSILLNWRDQDKGQDRKTILQDALIHFLDSEILLEEDTEEYNVDIDQGKLRNTPVTFLFDTLIRLHLFSYQRYLLRLIARGDLEPGRRTKRRMIQCLQYLESFPMLIPAPAYLVNQRRVALYGAGSDPESQGENEVLARLKRLAKQAITGCFNDEECLFGQDAKDMTQPDANDTFASFELALSDKIEEDLKSLMSTTTRYTIIRFTHEWLLEEVKRFVVKSVPIGEDNWRVMTSPGSCLLNARQYVTIIKILDYAKDYLSIIEVTLWVLEKTNERALYPFIVDTLQRYASVWRLVHGGDRIASAVWKKLQILQTRDARERCLIMFMVQLVQEGFPITEEMRIQLQQDLQIKQKIRGRYHSSIPVVTELTQFANNPTLSAVETVAGSLCSRFQGTPGWIGSLLDIAVDILRQTAKEKNIPASNGQGFMSQAYFEFHRTVSGFAQLLKEIADQITISGQLDDIIIQWLSQQCNPSSSNKTPMLEDIYLQYSWIPLFVTSLVVSGLTNIDSMIRGFALPWFKQIGQAVQQQCESEWTEATDETENRLQQACKNLVVMIRLLVVQEQCGISDNSWDPSQLPWVLRNEEIFRLQVQRKSQLASSLSSIEPMFSLMESLVLIATNLPLSSSLLQELVMLRADLLQIDWFRQGCIRDLNGVYQRFSIHETESVTEKKIKKKMLCIVDELLGADLCDDRRAIVKEEPDFIGKLHRVFSNITQWNEEQCRVQVNLLLDNILLSDDDGTEINSPQILGDDVVMTSPSPSLSGTQHNKYLEKFVKFFFDVVLSNDKDAKAQRRAAFLRNLVHELREPIVLELLRYGVQLLHGNAHSPFPENVLLPDSLSDSSHHSQAYLSIMQHLMAEDVWTNDKKIELVKLLHKQIKRFRSAKTVFKVMQGARASFADATRALQLSKNNVDMAIALLVSEGLPDNDVDEPKVMLHDLRTRLRLVVPFVSLIWEHPKEEECDILEWIRVLVPLLGNPLIHGNSGEERLFEFVLDLVSLLIDEVPKDLRKTSLSHLSAMHSELLSVPPMFHSRVKRILPFSTHNVYLNNTRLSSAILGLSSTGEPQQQQQHLEACMEQSKPWEWLEDYFIEKQPENDVAINLSFFNARKTKRMDGTYVRWFKFGFEAGIGNDQFARVCSLGKRRQQKSVDTTDDSNFVYIVDDEDIRQSPAKKRQVDVEEGEIL</sequence>
<accession>A0A8H7BQ63</accession>
<dbReference type="Pfam" id="PF12145">
    <property type="entry name" value="Med12-LCEWAV"/>
    <property type="match status" value="1"/>
</dbReference>
<dbReference type="PANTHER" id="PTHR46567">
    <property type="entry name" value="MEDIATOR OF RNA POLYMERASE II TRANSCRIPTION SUBUNIT 12"/>
    <property type="match status" value="1"/>
</dbReference>
<evidence type="ECO:0000256" key="4">
    <source>
        <dbReference type="ARBA" id="ARBA00022491"/>
    </source>
</evidence>
<organism evidence="12 13">
    <name type="scientific">Apophysomyces ossiformis</name>
    <dbReference type="NCBI Taxonomy" id="679940"/>
    <lineage>
        <taxon>Eukaryota</taxon>
        <taxon>Fungi</taxon>
        <taxon>Fungi incertae sedis</taxon>
        <taxon>Mucoromycota</taxon>
        <taxon>Mucoromycotina</taxon>
        <taxon>Mucoromycetes</taxon>
        <taxon>Mucorales</taxon>
        <taxon>Mucorineae</taxon>
        <taxon>Mucoraceae</taxon>
        <taxon>Apophysomyces</taxon>
    </lineage>
</organism>
<dbReference type="GO" id="GO:0016592">
    <property type="term" value="C:mediator complex"/>
    <property type="evidence" value="ECO:0007669"/>
    <property type="project" value="InterPro"/>
</dbReference>
<evidence type="ECO:0000256" key="7">
    <source>
        <dbReference type="ARBA" id="ARBA00023163"/>
    </source>
</evidence>
<evidence type="ECO:0000256" key="9">
    <source>
        <dbReference type="ARBA" id="ARBA00032010"/>
    </source>
</evidence>
<comment type="similarity">
    <text evidence="2">Belongs to the Mediator complex subunit 12 family.</text>
</comment>
<dbReference type="PANTHER" id="PTHR46567:SF1">
    <property type="entry name" value="MEDIATOR OF RNA POLYMERASE II TRANSCRIPTION SUBUNIT 12"/>
    <property type="match status" value="1"/>
</dbReference>
<evidence type="ECO:0000256" key="5">
    <source>
        <dbReference type="ARBA" id="ARBA00023015"/>
    </source>
</evidence>
<name>A0A8H7BQ63_9FUNG</name>
<dbReference type="Pfam" id="PF09497">
    <property type="entry name" value="Med12"/>
    <property type="match status" value="1"/>
</dbReference>
<feature type="compositionally biased region" description="Polar residues" evidence="10">
    <location>
        <begin position="213"/>
        <end position="224"/>
    </location>
</feature>
<feature type="domain" description="Mediator complex subunit Med12" evidence="11">
    <location>
        <begin position="111"/>
        <end position="174"/>
    </location>
</feature>
<comment type="caution">
    <text evidence="12">The sequence shown here is derived from an EMBL/GenBank/DDBJ whole genome shotgun (WGS) entry which is preliminary data.</text>
</comment>
<keyword evidence="5" id="KW-0805">Transcription regulation</keyword>
<evidence type="ECO:0000256" key="6">
    <source>
        <dbReference type="ARBA" id="ARBA00023159"/>
    </source>
</evidence>
<keyword evidence="13" id="KW-1185">Reference proteome</keyword>
<gene>
    <name evidence="12" type="primary">SRB8</name>
    <name evidence="12" type="ORF">EC973_001304</name>
</gene>
<evidence type="ECO:0000256" key="10">
    <source>
        <dbReference type="SAM" id="MobiDB-lite"/>
    </source>
</evidence>
<dbReference type="InterPro" id="IPR019035">
    <property type="entry name" value="Mediator_Med12"/>
</dbReference>
<protein>
    <recommendedName>
        <fullName evidence="3">Mediator of RNA polymerase II transcription subunit 12</fullName>
    </recommendedName>
    <alternativeName>
        <fullName evidence="9">Mediator complex subunit 12</fullName>
    </alternativeName>
</protein>
<evidence type="ECO:0000313" key="12">
    <source>
        <dbReference type="EMBL" id="KAF7724120.1"/>
    </source>
</evidence>
<feature type="region of interest" description="Disordered" evidence="10">
    <location>
        <begin position="212"/>
        <end position="247"/>
    </location>
</feature>
<keyword evidence="4" id="KW-0678">Repressor</keyword>
<evidence type="ECO:0000259" key="11">
    <source>
        <dbReference type="SMART" id="SM01281"/>
    </source>
</evidence>
<dbReference type="GO" id="GO:0003712">
    <property type="term" value="F:transcription coregulator activity"/>
    <property type="evidence" value="ECO:0007669"/>
    <property type="project" value="InterPro"/>
</dbReference>
<evidence type="ECO:0000256" key="8">
    <source>
        <dbReference type="ARBA" id="ARBA00023242"/>
    </source>
</evidence>
<proteinExistence type="inferred from homology"/>
<dbReference type="GO" id="GO:0006357">
    <property type="term" value="P:regulation of transcription by RNA polymerase II"/>
    <property type="evidence" value="ECO:0007669"/>
    <property type="project" value="InterPro"/>
</dbReference>
<reference evidence="12" key="1">
    <citation type="submission" date="2020-01" db="EMBL/GenBank/DDBJ databases">
        <title>Genome Sequencing of Three Apophysomyces-Like Fungal Strains Confirms a Novel Fungal Genus in the Mucoromycota with divergent Burkholderia-like Endosymbiotic Bacteria.</title>
        <authorList>
            <person name="Stajich J.E."/>
            <person name="Macias A.M."/>
            <person name="Carter-House D."/>
            <person name="Lovett B."/>
            <person name="Kasson L.R."/>
            <person name="Berry K."/>
            <person name="Grigoriev I."/>
            <person name="Chang Y."/>
            <person name="Spatafora J."/>
            <person name="Kasson M.T."/>
        </authorList>
    </citation>
    <scope>NUCLEOTIDE SEQUENCE</scope>
    <source>
        <strain evidence="12">NRRL A-21654</strain>
    </source>
</reference>
<dbReference type="SMART" id="SM01281">
    <property type="entry name" value="Med12"/>
    <property type="match status" value="1"/>
</dbReference>
<keyword evidence="8" id="KW-0539">Nucleus</keyword>
<dbReference type="InterPro" id="IPR021990">
    <property type="entry name" value="Mediator_Med12_LCEWAV"/>
</dbReference>
<keyword evidence="7" id="KW-0804">Transcription</keyword>
<keyword evidence="6" id="KW-0010">Activator</keyword>